<protein>
    <submittedName>
        <fullName evidence="10">Adhesin transport system outer membrane protein</fullName>
    </submittedName>
</protein>
<keyword evidence="8" id="KW-0175">Coiled coil</keyword>
<dbReference type="PANTHER" id="PTHR30026:SF22">
    <property type="entry name" value="OUTER MEMBRANE EFFLUX PROTEIN"/>
    <property type="match status" value="1"/>
</dbReference>
<dbReference type="Gene3D" id="1.20.1600.10">
    <property type="entry name" value="Outer membrane efflux proteins (OEP)"/>
    <property type="match status" value="1"/>
</dbReference>
<dbReference type="GO" id="GO:0015562">
    <property type="term" value="F:efflux transmembrane transporter activity"/>
    <property type="evidence" value="ECO:0007669"/>
    <property type="project" value="InterPro"/>
</dbReference>
<feature type="signal peptide" evidence="9">
    <location>
        <begin position="1"/>
        <end position="23"/>
    </location>
</feature>
<dbReference type="EMBL" id="RJUL01000010">
    <property type="protein sequence ID" value="ROQ22512.1"/>
    <property type="molecule type" value="Genomic_DNA"/>
</dbReference>
<dbReference type="NCBIfam" id="TIGR01844">
    <property type="entry name" value="type_I_sec_TolC"/>
    <property type="match status" value="1"/>
</dbReference>
<keyword evidence="6" id="KW-0472">Membrane</keyword>
<dbReference type="PANTHER" id="PTHR30026">
    <property type="entry name" value="OUTER MEMBRANE PROTEIN TOLC"/>
    <property type="match status" value="1"/>
</dbReference>
<comment type="similarity">
    <text evidence="2">Belongs to the outer membrane factor (OMF) (TC 1.B.17) family.</text>
</comment>
<evidence type="ECO:0000256" key="2">
    <source>
        <dbReference type="ARBA" id="ARBA00007613"/>
    </source>
</evidence>
<evidence type="ECO:0000256" key="6">
    <source>
        <dbReference type="ARBA" id="ARBA00023136"/>
    </source>
</evidence>
<dbReference type="SUPFAM" id="SSF56954">
    <property type="entry name" value="Outer membrane efflux proteins (OEP)"/>
    <property type="match status" value="1"/>
</dbReference>
<dbReference type="GO" id="GO:0009279">
    <property type="term" value="C:cell outer membrane"/>
    <property type="evidence" value="ECO:0007669"/>
    <property type="project" value="UniProtKB-SubCell"/>
</dbReference>
<accession>A0A3N1NUJ4</accession>
<evidence type="ECO:0000256" key="9">
    <source>
        <dbReference type="SAM" id="SignalP"/>
    </source>
</evidence>
<evidence type="ECO:0000256" key="7">
    <source>
        <dbReference type="ARBA" id="ARBA00023237"/>
    </source>
</evidence>
<keyword evidence="4" id="KW-1134">Transmembrane beta strand</keyword>
<evidence type="ECO:0000256" key="5">
    <source>
        <dbReference type="ARBA" id="ARBA00022692"/>
    </source>
</evidence>
<dbReference type="InterPro" id="IPR010130">
    <property type="entry name" value="T1SS_OMP_TolC"/>
</dbReference>
<dbReference type="GO" id="GO:1990281">
    <property type="term" value="C:efflux pump complex"/>
    <property type="evidence" value="ECO:0007669"/>
    <property type="project" value="TreeGrafter"/>
</dbReference>
<organism evidence="10 11">
    <name type="scientific">Gallaecimonas pentaromativorans</name>
    <dbReference type="NCBI Taxonomy" id="584787"/>
    <lineage>
        <taxon>Bacteria</taxon>
        <taxon>Pseudomonadati</taxon>
        <taxon>Pseudomonadota</taxon>
        <taxon>Gammaproteobacteria</taxon>
        <taxon>Enterobacterales</taxon>
        <taxon>Gallaecimonadaceae</taxon>
        <taxon>Gallaecimonas</taxon>
    </lineage>
</organism>
<keyword evidence="5" id="KW-0812">Transmembrane</keyword>
<keyword evidence="7" id="KW-0998">Cell outer membrane</keyword>
<dbReference type="Proteomes" id="UP000268033">
    <property type="component" value="Unassembled WGS sequence"/>
</dbReference>
<keyword evidence="11" id="KW-1185">Reference proteome</keyword>
<sequence>MKDKLRLFSLAILVSSLSAQGMAASLEQTVADTLESHPDLRVVFSRFKAYEEQVNQARGGYYPQVDIGLGYGYEDTDSPSSRAVTGRHHQELDRGEASISLRQLLFDGFRVSSEVDRLTNEARAEQYSLFSSAENTALKVSKVYLDVIRQKSVLELAKRNLDAHQKIFESIRQRTESGVGSSSDLSQITGRLARAQANVMAAENNYEDAVASYIREVNAEPQNLVVPVPDADMLPGTLAKGLELAKENHPILKSSSFDVAAAEAEKRGAKSAYYPNFYIEVEQTANNDLDGFEGHYNDLTAMVRMRYNLFAGGSDSARVRETIYKIGEAKEIQQRAWREVSEGMRLSWNALQSLGLQKTYIRRHVEASKETQVAYGKQFNLGKRTLLDLLDTENELFEARRDYLNAQYDEIYARYRVLNAEGKLLDSLRVTRPAIWQGEE</sequence>
<feature type="chain" id="PRO_5017937975" evidence="9">
    <location>
        <begin position="24"/>
        <end position="440"/>
    </location>
</feature>
<evidence type="ECO:0000256" key="4">
    <source>
        <dbReference type="ARBA" id="ARBA00022452"/>
    </source>
</evidence>
<evidence type="ECO:0000313" key="10">
    <source>
        <dbReference type="EMBL" id="ROQ22512.1"/>
    </source>
</evidence>
<dbReference type="AlphaFoldDB" id="A0A3N1NUJ4"/>
<evidence type="ECO:0000256" key="1">
    <source>
        <dbReference type="ARBA" id="ARBA00004442"/>
    </source>
</evidence>
<keyword evidence="3" id="KW-0813">Transport</keyword>
<keyword evidence="9" id="KW-0732">Signal</keyword>
<gene>
    <name evidence="10" type="ORF">EDC28_110157</name>
</gene>
<dbReference type="InterPro" id="IPR051906">
    <property type="entry name" value="TolC-like"/>
</dbReference>
<evidence type="ECO:0000256" key="8">
    <source>
        <dbReference type="SAM" id="Coils"/>
    </source>
</evidence>
<dbReference type="GO" id="GO:0015288">
    <property type="term" value="F:porin activity"/>
    <property type="evidence" value="ECO:0007669"/>
    <property type="project" value="TreeGrafter"/>
</dbReference>
<proteinExistence type="inferred from homology"/>
<dbReference type="STRING" id="584787.GCA_001247655_02237"/>
<dbReference type="Pfam" id="PF02321">
    <property type="entry name" value="OEP"/>
    <property type="match status" value="2"/>
</dbReference>
<evidence type="ECO:0000313" key="11">
    <source>
        <dbReference type="Proteomes" id="UP000268033"/>
    </source>
</evidence>
<comment type="subcellular location">
    <subcellularLocation>
        <location evidence="1">Cell outer membrane</location>
    </subcellularLocation>
</comment>
<dbReference type="InterPro" id="IPR003423">
    <property type="entry name" value="OMP_efflux"/>
</dbReference>
<comment type="caution">
    <text evidence="10">The sequence shown here is derived from an EMBL/GenBank/DDBJ whole genome shotgun (WGS) entry which is preliminary data.</text>
</comment>
<name>A0A3N1NUJ4_9GAMM</name>
<reference evidence="10 11" key="1">
    <citation type="submission" date="2018-11" db="EMBL/GenBank/DDBJ databases">
        <title>Genomic Encyclopedia of Type Strains, Phase IV (KMG-IV): sequencing the most valuable type-strain genomes for metagenomic binning, comparative biology and taxonomic classification.</title>
        <authorList>
            <person name="Goeker M."/>
        </authorList>
    </citation>
    <scope>NUCLEOTIDE SEQUENCE [LARGE SCALE GENOMIC DNA]</scope>
    <source>
        <strain evidence="10 11">DSM 21945</strain>
    </source>
</reference>
<feature type="coiled-coil region" evidence="8">
    <location>
        <begin position="154"/>
        <end position="212"/>
    </location>
</feature>
<evidence type="ECO:0000256" key="3">
    <source>
        <dbReference type="ARBA" id="ARBA00022448"/>
    </source>
</evidence>